<dbReference type="AlphaFoldDB" id="A0A8K0DG24"/>
<comment type="caution">
    <text evidence="2">The sequence shown here is derived from an EMBL/GenBank/DDBJ whole genome shotgun (WGS) entry which is preliminary data.</text>
</comment>
<evidence type="ECO:0000259" key="1">
    <source>
        <dbReference type="PROSITE" id="PS50181"/>
    </source>
</evidence>
<evidence type="ECO:0000313" key="2">
    <source>
        <dbReference type="EMBL" id="KAF2902598.1"/>
    </source>
</evidence>
<name>A0A8K0DG24_IGNLU</name>
<keyword evidence="3" id="KW-1185">Reference proteome</keyword>
<protein>
    <recommendedName>
        <fullName evidence="1">F-box domain-containing protein</fullName>
    </recommendedName>
</protein>
<sequence>MPRDKNSLILQLYVRTPAPCRDYCGLTITKDEMILNIWNITYGPHVYPKRHRCTMEHFEIDKYMQAEILRLFGDHVFKYVSSISKNEKRLENLPSKLFLRILNFMAARDIVNLSQTSKVLFELCNVENVWKMLFRKYLRKRPDKQDLIIGERFGWKQTLKEKIQKKIKESNKIEFLSSKTIISQKESQVNKNCKKITENLKQAKKETKGNTPSDTKVNQMKKIHKIDKLEEELQLKPKVEFTKSFSALNTPATNAKLLNPTKSMANLSNNHYYKNNLVQKPNKNEVKVNNLKTLKNTNIKIEVPKELQTSIDFIKSNASGGKGMLKSLKSKTEIVKKDIPLVRKSSTVFKK</sequence>
<dbReference type="EMBL" id="VTPC01001244">
    <property type="protein sequence ID" value="KAF2902598.1"/>
    <property type="molecule type" value="Genomic_DNA"/>
</dbReference>
<dbReference type="SUPFAM" id="SSF81383">
    <property type="entry name" value="F-box domain"/>
    <property type="match status" value="1"/>
</dbReference>
<feature type="domain" description="F-box" evidence="1">
    <location>
        <begin position="87"/>
        <end position="133"/>
    </location>
</feature>
<gene>
    <name evidence="2" type="ORF">ILUMI_03576</name>
</gene>
<dbReference type="InterPro" id="IPR001810">
    <property type="entry name" value="F-box_dom"/>
</dbReference>
<dbReference type="OrthoDB" id="3219396at2759"/>
<dbReference type="Proteomes" id="UP000801492">
    <property type="component" value="Unassembled WGS sequence"/>
</dbReference>
<dbReference type="Pfam" id="PF12937">
    <property type="entry name" value="F-box-like"/>
    <property type="match status" value="1"/>
</dbReference>
<dbReference type="PROSITE" id="PS50181">
    <property type="entry name" value="FBOX"/>
    <property type="match status" value="1"/>
</dbReference>
<evidence type="ECO:0000313" key="3">
    <source>
        <dbReference type="Proteomes" id="UP000801492"/>
    </source>
</evidence>
<accession>A0A8K0DG24</accession>
<dbReference type="InterPro" id="IPR036047">
    <property type="entry name" value="F-box-like_dom_sf"/>
</dbReference>
<dbReference type="Gene3D" id="1.20.1280.50">
    <property type="match status" value="1"/>
</dbReference>
<reference evidence="2" key="1">
    <citation type="submission" date="2019-08" db="EMBL/GenBank/DDBJ databases">
        <title>The genome of the North American firefly Photinus pyralis.</title>
        <authorList>
            <consortium name="Photinus pyralis genome working group"/>
            <person name="Fallon T.R."/>
            <person name="Sander Lower S.E."/>
            <person name="Weng J.-K."/>
        </authorList>
    </citation>
    <scope>NUCLEOTIDE SEQUENCE</scope>
    <source>
        <strain evidence="2">TRF0915ILg1</strain>
        <tissue evidence="2">Whole body</tissue>
    </source>
</reference>
<proteinExistence type="predicted"/>
<organism evidence="2 3">
    <name type="scientific">Ignelater luminosus</name>
    <name type="common">Cucubano</name>
    <name type="synonym">Pyrophorus luminosus</name>
    <dbReference type="NCBI Taxonomy" id="2038154"/>
    <lineage>
        <taxon>Eukaryota</taxon>
        <taxon>Metazoa</taxon>
        <taxon>Ecdysozoa</taxon>
        <taxon>Arthropoda</taxon>
        <taxon>Hexapoda</taxon>
        <taxon>Insecta</taxon>
        <taxon>Pterygota</taxon>
        <taxon>Neoptera</taxon>
        <taxon>Endopterygota</taxon>
        <taxon>Coleoptera</taxon>
        <taxon>Polyphaga</taxon>
        <taxon>Elateriformia</taxon>
        <taxon>Elateroidea</taxon>
        <taxon>Elateridae</taxon>
        <taxon>Agrypninae</taxon>
        <taxon>Pyrophorini</taxon>
        <taxon>Ignelater</taxon>
    </lineage>
</organism>